<feature type="compositionally biased region" description="Polar residues" evidence="1">
    <location>
        <begin position="169"/>
        <end position="184"/>
    </location>
</feature>
<reference evidence="2" key="1">
    <citation type="journal article" date="2020" name="bioRxiv">
        <title>Historical genomics reveals the evolutionary mechanisms behind multiple outbreaks of the host-specific coffee wilt pathogen Fusarium xylarioides.</title>
        <authorList>
            <person name="Peck D."/>
            <person name="Nowell R.W."/>
            <person name="Flood J."/>
            <person name="Ryan M.J."/>
            <person name="Barraclough T.G."/>
        </authorList>
    </citation>
    <scope>NUCLEOTIDE SEQUENCE</scope>
    <source>
        <strain evidence="2">IMI 127659i</strain>
    </source>
</reference>
<feature type="region of interest" description="Disordered" evidence="1">
    <location>
        <begin position="150"/>
        <end position="223"/>
    </location>
</feature>
<dbReference type="AlphaFoldDB" id="A0A9P7I2Y2"/>
<name>A0A9P7I2Y2_9HYPO</name>
<feature type="region of interest" description="Disordered" evidence="1">
    <location>
        <begin position="92"/>
        <end position="132"/>
    </location>
</feature>
<feature type="compositionally biased region" description="Polar residues" evidence="1">
    <location>
        <begin position="117"/>
        <end position="129"/>
    </location>
</feature>
<dbReference type="Proteomes" id="UP000750502">
    <property type="component" value="Unassembled WGS sequence"/>
</dbReference>
<comment type="caution">
    <text evidence="2">The sequence shown here is derived from an EMBL/GenBank/DDBJ whole genome shotgun (WGS) entry which is preliminary data.</text>
</comment>
<evidence type="ECO:0000313" key="2">
    <source>
        <dbReference type="EMBL" id="KAG5766659.1"/>
    </source>
</evidence>
<gene>
    <name evidence="2" type="ORF">H9Q72_005268</name>
</gene>
<sequence>MAPNNNNKKETPDVLGSVSQYSSRYNAGAARRNDGKRGQASSTSGTVRKKSKLYVNCPFPQALRMDQCHRTSNNKPYPLSFLIHALPTPSIMVHEDEDSGPTSTGNGSGDAKHLPSGSASTNRLPSGRQTVYEHLPSGDASLIRLPSGRQPVYEHSSSDDVSLNRLPSGRQNNHGHLPSSSVSMATPLPSNVRGESDVVMRGPEPFEQPSHGQTVDSKDEDGNVGALTRESEFDEFPDSDLDGLPEAEIEQLLGPALSRAPVADEDDGQKTRENVVEEFLDSDLDSLSETEIQRLLDQAVPKSAKAVDGNDSEAPAMDVGESHMGVEPIDVDAQILEEDRIDAYISNVEDDGMECFIDEEFIPDDVRENESLTVTEGTGVAVRAEQVFYDRAWVACEGLCQTARAEREWDSEKSSLSIGSWNWFRKTEAGELADIVYKRMVPGARQALSKPRPDVLDLLELPEPKRDDLADSCNGAGVYVFVCHTERKVDHRSGDLEAIDNDSVGCYTGQSIARPQNNGREGMSLRFDQHRRELRRTIPELEEKANKASTNVPRFYRTVVENKLEAHPRVVATLPRDGDMAAHAMLIETVIMIMTGSVSKESSNGLPTKDMVADIQEQLAFEGRLRYQPQTLNRALPVRQGFRVNACKRSEVYDFERTILESEFGSDQLIDKADRDSGVRIPGMARKNIPRDMRYCHSPSCAAARKNDGSRVMLTEKGQCEWSNDPAHALWVLCKPCIEHERKRMVRDIMAKRGIDVDHRRLKIHENDKVCSQENCKDPHQEGMKARMEAGEQAKHGHIWFRHPMEMGGRVVCKSCHMAVLLALRTEANRRALERINNSVD</sequence>
<accession>A0A9P7I2Y2</accession>
<organism evidence="2 3">
    <name type="scientific">Fusarium xylarioides</name>
    <dbReference type="NCBI Taxonomy" id="221167"/>
    <lineage>
        <taxon>Eukaryota</taxon>
        <taxon>Fungi</taxon>
        <taxon>Dikarya</taxon>
        <taxon>Ascomycota</taxon>
        <taxon>Pezizomycotina</taxon>
        <taxon>Sordariomycetes</taxon>
        <taxon>Hypocreomycetidae</taxon>
        <taxon>Hypocreales</taxon>
        <taxon>Nectriaceae</taxon>
        <taxon>Fusarium</taxon>
        <taxon>Fusarium fujikuroi species complex</taxon>
    </lineage>
</organism>
<dbReference type="OrthoDB" id="5100880at2759"/>
<protein>
    <submittedName>
        <fullName evidence="2">Uncharacterized protein</fullName>
    </submittedName>
</protein>
<proteinExistence type="predicted"/>
<feature type="region of interest" description="Disordered" evidence="1">
    <location>
        <begin position="1"/>
        <end position="50"/>
    </location>
</feature>
<keyword evidence="3" id="KW-1185">Reference proteome</keyword>
<evidence type="ECO:0000313" key="3">
    <source>
        <dbReference type="Proteomes" id="UP000750502"/>
    </source>
</evidence>
<reference evidence="2" key="2">
    <citation type="submission" date="2020-10" db="EMBL/GenBank/DDBJ databases">
        <authorList>
            <person name="Peck L.D."/>
            <person name="Nowell R.W."/>
            <person name="Flood J."/>
            <person name="Ryan M.J."/>
            <person name="Barraclough T.G."/>
        </authorList>
    </citation>
    <scope>NUCLEOTIDE SEQUENCE</scope>
    <source>
        <strain evidence="2">IMI 127659i</strain>
    </source>
</reference>
<dbReference type="EMBL" id="JADFTT010000148">
    <property type="protein sequence ID" value="KAG5766659.1"/>
    <property type="molecule type" value="Genomic_DNA"/>
</dbReference>
<evidence type="ECO:0000256" key="1">
    <source>
        <dbReference type="SAM" id="MobiDB-lite"/>
    </source>
</evidence>